<dbReference type="Gene3D" id="3.30.565.10">
    <property type="entry name" value="Histidine kinase-like ATPase, C-terminal domain"/>
    <property type="match status" value="1"/>
</dbReference>
<dbReference type="EMBL" id="BSQG01000004">
    <property type="protein sequence ID" value="GLU48382.1"/>
    <property type="molecule type" value="Genomic_DNA"/>
</dbReference>
<proteinExistence type="predicted"/>
<keyword evidence="2" id="KW-1185">Reference proteome</keyword>
<evidence type="ECO:0000313" key="2">
    <source>
        <dbReference type="Proteomes" id="UP001165092"/>
    </source>
</evidence>
<evidence type="ECO:0000313" key="1">
    <source>
        <dbReference type="EMBL" id="GLU48382.1"/>
    </source>
</evidence>
<dbReference type="PANTHER" id="PTHR35526">
    <property type="entry name" value="ANTI-SIGMA-F FACTOR RSBW-RELATED"/>
    <property type="match status" value="1"/>
</dbReference>
<dbReference type="SUPFAM" id="SSF55874">
    <property type="entry name" value="ATPase domain of HSP90 chaperone/DNA topoisomerase II/histidine kinase"/>
    <property type="match status" value="1"/>
</dbReference>
<comment type="caution">
    <text evidence="1">The sequence shown here is derived from an EMBL/GenBank/DDBJ whole genome shotgun (WGS) entry which is preliminary data.</text>
</comment>
<dbReference type="InterPro" id="IPR036890">
    <property type="entry name" value="HATPase_C_sf"/>
</dbReference>
<dbReference type="InterPro" id="IPR050267">
    <property type="entry name" value="Anti-sigma-factor_SerPK"/>
</dbReference>
<dbReference type="RefSeq" id="WP_285759870.1">
    <property type="nucleotide sequence ID" value="NZ_BSQG01000004.1"/>
</dbReference>
<protein>
    <recommendedName>
        <fullName evidence="3">Histidine kinase/HSP90-like ATPase domain-containing protein</fullName>
    </recommendedName>
</protein>
<dbReference type="PANTHER" id="PTHR35526:SF3">
    <property type="entry name" value="ANTI-SIGMA-F FACTOR RSBW"/>
    <property type="match status" value="1"/>
</dbReference>
<dbReference type="AlphaFoldDB" id="A0A9W6P7D5"/>
<dbReference type="Proteomes" id="UP001165092">
    <property type="component" value="Unassembled WGS sequence"/>
</dbReference>
<evidence type="ECO:0008006" key="3">
    <source>
        <dbReference type="Google" id="ProtNLM"/>
    </source>
</evidence>
<name>A0A9W6P7D5_9ACTN</name>
<reference evidence="1" key="1">
    <citation type="submission" date="2023-02" db="EMBL/GenBank/DDBJ databases">
        <title>Nocardiopsis ansamitocini NBRC 112285.</title>
        <authorList>
            <person name="Ichikawa N."/>
            <person name="Sato H."/>
            <person name="Tonouchi N."/>
        </authorList>
    </citation>
    <scope>NUCLEOTIDE SEQUENCE</scope>
    <source>
        <strain evidence="1">NBRC 112285</strain>
    </source>
</reference>
<dbReference type="CDD" id="cd16936">
    <property type="entry name" value="HATPase_RsbW-like"/>
    <property type="match status" value="1"/>
</dbReference>
<organism evidence="1 2">
    <name type="scientific">Nocardiopsis ansamitocini</name>
    <dbReference type="NCBI Taxonomy" id="1670832"/>
    <lineage>
        <taxon>Bacteria</taxon>
        <taxon>Bacillati</taxon>
        <taxon>Actinomycetota</taxon>
        <taxon>Actinomycetes</taxon>
        <taxon>Streptosporangiales</taxon>
        <taxon>Nocardiopsidaceae</taxon>
        <taxon>Nocardiopsis</taxon>
    </lineage>
</organism>
<accession>A0A9W6P7D5</accession>
<sequence>MPATATTTPEAPSPLAAMPAVTVPMTAFVPDRLAHYFCGRFTGAFTKRAFLFPGDHAFTPLVRAFLDTCVAEHGADHRSVFALLGLELAKNAIDHTRSGGPENTYRLLVERTRTHTLLTCYDDGDPGPRDWFGHRPLAAVAPDPMAERGRGLALVDALSSRWGDSGRTAFRSVWFRLDHTR</sequence>
<gene>
    <name evidence="1" type="ORF">Nans01_27330</name>
</gene>